<evidence type="ECO:0000256" key="1">
    <source>
        <dbReference type="SAM" id="SignalP"/>
    </source>
</evidence>
<evidence type="ECO:0000313" key="2">
    <source>
        <dbReference type="EMBL" id="MBN7812812.1"/>
    </source>
</evidence>
<feature type="signal peptide" evidence="1">
    <location>
        <begin position="1"/>
        <end position="19"/>
    </location>
</feature>
<evidence type="ECO:0000313" key="3">
    <source>
        <dbReference type="Proteomes" id="UP000664317"/>
    </source>
</evidence>
<name>A0ABS3C6Q9_9BACT</name>
<evidence type="ECO:0008006" key="4">
    <source>
        <dbReference type="Google" id="ProtNLM"/>
    </source>
</evidence>
<feature type="chain" id="PRO_5045406069" description="GLPGLI family protein" evidence="1">
    <location>
        <begin position="20"/>
        <end position="265"/>
    </location>
</feature>
<dbReference type="EMBL" id="JAFKCT010000008">
    <property type="protein sequence ID" value="MBN7812812.1"/>
    <property type="molecule type" value="Genomic_DNA"/>
</dbReference>
<organism evidence="2 3">
    <name type="scientific">Algoriphagus oliviformis</name>
    <dbReference type="NCBI Taxonomy" id="2811231"/>
    <lineage>
        <taxon>Bacteria</taxon>
        <taxon>Pseudomonadati</taxon>
        <taxon>Bacteroidota</taxon>
        <taxon>Cytophagia</taxon>
        <taxon>Cytophagales</taxon>
        <taxon>Cyclobacteriaceae</taxon>
        <taxon>Algoriphagus</taxon>
    </lineage>
</organism>
<keyword evidence="3" id="KW-1185">Reference proteome</keyword>
<accession>A0ABS3C6Q9</accession>
<gene>
    <name evidence="2" type="ORF">J0A68_17790</name>
</gene>
<keyword evidence="1" id="KW-0732">Signal</keyword>
<dbReference type="RefSeq" id="WP_206579577.1">
    <property type="nucleotide sequence ID" value="NZ_JAFKCT010000008.1"/>
</dbReference>
<proteinExistence type="predicted"/>
<protein>
    <recommendedName>
        <fullName evidence="4">GLPGLI family protein</fullName>
    </recommendedName>
</protein>
<sequence>MNWPFFFLLFTLAIPSAFSQETPAREVPIPLNRHYFKVAPGDSAQHVYDLLVSYAADSAKLERILTRDGRVHRVVMTQPPREEYHERVTDQYNEYQELEWRKTENLHNGKFLTLYYFDNEAVGQVLADSDSSFQIARNGTKDPIAQGFNDFEPRIVGDTEQWQQFAFKNFRLSAKLYPKEPVLFWVAVLVNSHGMVEKVEWANPSEENRKAAAQFVRVVQLWGNNFHPALDSFGQPVSKWLMIPFVFGGGVELMIKAEAIGFFRL</sequence>
<reference evidence="2 3" key="1">
    <citation type="submission" date="2021-03" db="EMBL/GenBank/DDBJ databases">
        <title>novel species isolated from a fishpond in China.</title>
        <authorList>
            <person name="Lu H."/>
            <person name="Cai Z."/>
        </authorList>
    </citation>
    <scope>NUCLEOTIDE SEQUENCE [LARGE SCALE GENOMIC DNA]</scope>
    <source>
        <strain evidence="2 3">H41</strain>
    </source>
</reference>
<dbReference type="Proteomes" id="UP000664317">
    <property type="component" value="Unassembled WGS sequence"/>
</dbReference>
<comment type="caution">
    <text evidence="2">The sequence shown here is derived from an EMBL/GenBank/DDBJ whole genome shotgun (WGS) entry which is preliminary data.</text>
</comment>